<keyword evidence="2" id="KW-1185">Reference proteome</keyword>
<name>T1G9Y7_MEGSC</name>
<reference evidence="1" key="2">
    <citation type="submission" date="2015-06" db="UniProtKB">
        <authorList>
            <consortium name="EnsemblMetazoa"/>
        </authorList>
    </citation>
    <scope>IDENTIFICATION</scope>
</reference>
<protein>
    <submittedName>
        <fullName evidence="1">Uncharacterized protein</fullName>
    </submittedName>
</protein>
<sequence>MNAGTQKCKVDALKIGKRSGILLPELGLLLQDFLVARHLFYKDNCCDRSAFYPFGGSETTGNLACTAGIVCLYGINLVTGINFVPSINTENVKGLGTCLIRTVIVIEMPSITLERRDPELDLALIIFVTGRR</sequence>
<dbReference type="HOGENOM" id="CLU_1919439_0_0_1"/>
<dbReference type="AlphaFoldDB" id="T1G9Y7"/>
<accession>T1G9Y7</accession>
<dbReference type="EnsemblMetazoa" id="MESCA000029-RA">
    <property type="protein sequence ID" value="MESCA000029-PA"/>
    <property type="gene ID" value="MESCA000029"/>
</dbReference>
<dbReference type="Proteomes" id="UP000015102">
    <property type="component" value="Unassembled WGS sequence"/>
</dbReference>
<proteinExistence type="predicted"/>
<dbReference type="EMBL" id="CAQQ02391195">
    <property type="status" value="NOT_ANNOTATED_CDS"/>
    <property type="molecule type" value="Genomic_DNA"/>
</dbReference>
<reference evidence="2" key="1">
    <citation type="submission" date="2013-02" db="EMBL/GenBank/DDBJ databases">
        <authorList>
            <person name="Hughes D."/>
        </authorList>
    </citation>
    <scope>NUCLEOTIDE SEQUENCE</scope>
    <source>
        <strain>Durham</strain>
        <strain evidence="2">NC isolate 2 -- Noor lab</strain>
    </source>
</reference>
<evidence type="ECO:0000313" key="2">
    <source>
        <dbReference type="Proteomes" id="UP000015102"/>
    </source>
</evidence>
<organism evidence="1 2">
    <name type="scientific">Megaselia scalaris</name>
    <name type="common">Humpbacked fly</name>
    <name type="synonym">Phora scalaris</name>
    <dbReference type="NCBI Taxonomy" id="36166"/>
    <lineage>
        <taxon>Eukaryota</taxon>
        <taxon>Metazoa</taxon>
        <taxon>Ecdysozoa</taxon>
        <taxon>Arthropoda</taxon>
        <taxon>Hexapoda</taxon>
        <taxon>Insecta</taxon>
        <taxon>Pterygota</taxon>
        <taxon>Neoptera</taxon>
        <taxon>Endopterygota</taxon>
        <taxon>Diptera</taxon>
        <taxon>Brachycera</taxon>
        <taxon>Muscomorpha</taxon>
        <taxon>Platypezoidea</taxon>
        <taxon>Phoridae</taxon>
        <taxon>Megaseliini</taxon>
        <taxon>Megaselia</taxon>
    </lineage>
</organism>
<dbReference type="EMBL" id="CAQQ02391194">
    <property type="status" value="NOT_ANNOTATED_CDS"/>
    <property type="molecule type" value="Genomic_DNA"/>
</dbReference>
<evidence type="ECO:0000313" key="1">
    <source>
        <dbReference type="EnsemblMetazoa" id="MESCA000029-PA"/>
    </source>
</evidence>